<dbReference type="InterPro" id="IPR027417">
    <property type="entry name" value="P-loop_NTPase"/>
</dbReference>
<dbReference type="Pfam" id="PF00158">
    <property type="entry name" value="Sigma54_activat"/>
    <property type="match status" value="1"/>
</dbReference>
<dbReference type="InterPro" id="IPR025944">
    <property type="entry name" value="Sigma_54_int_dom_CS"/>
</dbReference>
<evidence type="ECO:0000256" key="8">
    <source>
        <dbReference type="ARBA" id="ARBA00023159"/>
    </source>
</evidence>
<dbReference type="EMBL" id="JABFBC010000001">
    <property type="protein sequence ID" value="NNU79874.1"/>
    <property type="molecule type" value="Genomic_DNA"/>
</dbReference>
<protein>
    <recommendedName>
        <fullName evidence="3">Nif-specific regulatory protein</fullName>
    </recommendedName>
</protein>
<evidence type="ECO:0000256" key="6">
    <source>
        <dbReference type="ARBA" id="ARBA00023012"/>
    </source>
</evidence>
<dbReference type="Gene3D" id="1.10.10.60">
    <property type="entry name" value="Homeodomain-like"/>
    <property type="match status" value="1"/>
</dbReference>
<dbReference type="GO" id="GO:0005524">
    <property type="term" value="F:ATP binding"/>
    <property type="evidence" value="ECO:0007669"/>
    <property type="project" value="UniProtKB-KW"/>
</dbReference>
<evidence type="ECO:0000256" key="2">
    <source>
        <dbReference type="ARBA" id="ARBA00011135"/>
    </source>
</evidence>
<organism evidence="11 12">
    <name type="scientific">Halovulum dunhuangense</name>
    <dbReference type="NCBI Taxonomy" id="1505036"/>
    <lineage>
        <taxon>Bacteria</taxon>
        <taxon>Pseudomonadati</taxon>
        <taxon>Pseudomonadota</taxon>
        <taxon>Alphaproteobacteria</taxon>
        <taxon>Rhodobacterales</taxon>
        <taxon>Paracoccaceae</taxon>
        <taxon>Halovulum</taxon>
    </lineage>
</organism>
<dbReference type="InterPro" id="IPR058031">
    <property type="entry name" value="AAA_lid_NorR"/>
</dbReference>
<evidence type="ECO:0000256" key="7">
    <source>
        <dbReference type="ARBA" id="ARBA00023015"/>
    </source>
</evidence>
<dbReference type="AlphaFoldDB" id="A0A849L0T0"/>
<keyword evidence="12" id="KW-1185">Reference proteome</keyword>
<dbReference type="PROSITE" id="PS50045">
    <property type="entry name" value="SIGMA54_INTERACT_4"/>
    <property type="match status" value="1"/>
</dbReference>
<keyword evidence="5" id="KW-0067">ATP-binding</keyword>
<proteinExistence type="predicted"/>
<accession>A0A849L0T0</accession>
<dbReference type="PROSITE" id="PS00688">
    <property type="entry name" value="SIGMA54_INTERACT_3"/>
    <property type="match status" value="1"/>
</dbReference>
<comment type="caution">
    <text evidence="11">The sequence shown here is derived from an EMBL/GenBank/DDBJ whole genome shotgun (WGS) entry which is preliminary data.</text>
</comment>
<keyword evidence="9" id="KW-0804">Transcription</keyword>
<dbReference type="PANTHER" id="PTHR32071:SF113">
    <property type="entry name" value="ALGINATE BIOSYNTHESIS TRANSCRIPTIONAL REGULATORY PROTEIN ALGB"/>
    <property type="match status" value="1"/>
</dbReference>
<keyword evidence="8" id="KW-0010">Activator</keyword>
<dbReference type="Pfam" id="PF02954">
    <property type="entry name" value="HTH_8"/>
    <property type="match status" value="1"/>
</dbReference>
<dbReference type="Gene3D" id="3.40.50.300">
    <property type="entry name" value="P-loop containing nucleotide triphosphate hydrolases"/>
    <property type="match status" value="1"/>
</dbReference>
<dbReference type="PROSITE" id="PS00675">
    <property type="entry name" value="SIGMA54_INTERACT_1"/>
    <property type="match status" value="1"/>
</dbReference>
<evidence type="ECO:0000256" key="1">
    <source>
        <dbReference type="ARBA" id="ARBA00002167"/>
    </source>
</evidence>
<dbReference type="InterPro" id="IPR002197">
    <property type="entry name" value="HTH_Fis"/>
</dbReference>
<dbReference type="GO" id="GO:0043565">
    <property type="term" value="F:sequence-specific DNA binding"/>
    <property type="evidence" value="ECO:0007669"/>
    <property type="project" value="InterPro"/>
</dbReference>
<comment type="subunit">
    <text evidence="2">Interacts with sigma-54.</text>
</comment>
<dbReference type="PANTHER" id="PTHR32071">
    <property type="entry name" value="TRANSCRIPTIONAL REGULATORY PROTEIN"/>
    <property type="match status" value="1"/>
</dbReference>
<evidence type="ECO:0000313" key="11">
    <source>
        <dbReference type="EMBL" id="NNU79874.1"/>
    </source>
</evidence>
<evidence type="ECO:0000259" key="10">
    <source>
        <dbReference type="PROSITE" id="PS50045"/>
    </source>
</evidence>
<keyword evidence="6" id="KW-0902">Two-component regulatory system</keyword>
<dbReference type="SUPFAM" id="SSF46689">
    <property type="entry name" value="Homeodomain-like"/>
    <property type="match status" value="1"/>
</dbReference>
<feature type="domain" description="Sigma-54 factor interaction" evidence="10">
    <location>
        <begin position="8"/>
        <end position="238"/>
    </location>
</feature>
<dbReference type="Proteomes" id="UP000572377">
    <property type="component" value="Unassembled WGS sequence"/>
</dbReference>
<dbReference type="Gene3D" id="1.10.8.60">
    <property type="match status" value="1"/>
</dbReference>
<evidence type="ECO:0000256" key="5">
    <source>
        <dbReference type="ARBA" id="ARBA00022840"/>
    </source>
</evidence>
<sequence>MADYKNELVGDHPSIAGLKRLVAKVAQSPARTVLIYGETGTGKGLVARMIHRHSARAAREFMDINCAAIPASLLESELFGHEKGAFTGAVDRKLGLIEAANHGSIFLDEIREMDLTLQAKLLSLLDTQQFRRVGAVRSTAVDVRFIAATNKVLLSEVKAGHFREDLYYRLQVVALNLPALRDRGDDVLILARHFIDRYNRVYGRSITGLADETADIFRRYHWPGNVRELENLLERIFILEDDEVILPRHLPDRIIRMVRAGIEAPAAGGPLPDDRITGFHEATADFQRKLLTRVLTEHGGSLQDAAAALRISRHALRHQMMKLGLQQA</sequence>
<reference evidence="11 12" key="1">
    <citation type="submission" date="2020-05" db="EMBL/GenBank/DDBJ databases">
        <title>Gimesia benthica sp. nov., a novel planctomycete isolated from a deep-sea water sample of the Northwest Indian Ocean.</title>
        <authorList>
            <person name="Wang J."/>
            <person name="Ruan C."/>
            <person name="Song L."/>
            <person name="Zhu Y."/>
            <person name="Li A."/>
            <person name="Zheng X."/>
            <person name="Wang L."/>
            <person name="Lu Z."/>
            <person name="Huang Y."/>
            <person name="Du W."/>
            <person name="Zhou Y."/>
            <person name="Huang L."/>
            <person name="Dai X."/>
        </authorList>
    </citation>
    <scope>NUCLEOTIDE SEQUENCE [LARGE SCALE GENOMIC DNA]</scope>
    <source>
        <strain evidence="11 12">YYQ-30</strain>
    </source>
</reference>
<keyword evidence="7" id="KW-0805">Transcription regulation</keyword>
<dbReference type="InterPro" id="IPR003593">
    <property type="entry name" value="AAA+_ATPase"/>
</dbReference>
<evidence type="ECO:0000256" key="4">
    <source>
        <dbReference type="ARBA" id="ARBA00022741"/>
    </source>
</evidence>
<dbReference type="FunFam" id="3.40.50.300:FF:000006">
    <property type="entry name" value="DNA-binding transcriptional regulator NtrC"/>
    <property type="match status" value="1"/>
</dbReference>
<dbReference type="GO" id="GO:0000160">
    <property type="term" value="P:phosphorelay signal transduction system"/>
    <property type="evidence" value="ECO:0007669"/>
    <property type="project" value="UniProtKB-KW"/>
</dbReference>
<evidence type="ECO:0000256" key="3">
    <source>
        <dbReference type="ARBA" id="ARBA00015308"/>
    </source>
</evidence>
<dbReference type="GO" id="GO:0006355">
    <property type="term" value="P:regulation of DNA-templated transcription"/>
    <property type="evidence" value="ECO:0007669"/>
    <property type="project" value="InterPro"/>
</dbReference>
<keyword evidence="4" id="KW-0547">Nucleotide-binding</keyword>
<evidence type="ECO:0000313" key="12">
    <source>
        <dbReference type="Proteomes" id="UP000572377"/>
    </source>
</evidence>
<dbReference type="InterPro" id="IPR002078">
    <property type="entry name" value="Sigma_54_int"/>
</dbReference>
<dbReference type="InterPro" id="IPR025662">
    <property type="entry name" value="Sigma_54_int_dom_ATP-bd_1"/>
</dbReference>
<dbReference type="Pfam" id="PF25601">
    <property type="entry name" value="AAA_lid_14"/>
    <property type="match status" value="1"/>
</dbReference>
<dbReference type="SUPFAM" id="SSF52540">
    <property type="entry name" value="P-loop containing nucleoside triphosphate hydrolases"/>
    <property type="match status" value="1"/>
</dbReference>
<gene>
    <name evidence="11" type="ORF">HMH01_05400</name>
</gene>
<comment type="function">
    <text evidence="1">Required for activation of most nif operons, which are directly involved in nitrogen fixation.</text>
</comment>
<dbReference type="InterPro" id="IPR009057">
    <property type="entry name" value="Homeodomain-like_sf"/>
</dbReference>
<dbReference type="SMART" id="SM00382">
    <property type="entry name" value="AAA"/>
    <property type="match status" value="1"/>
</dbReference>
<evidence type="ECO:0000256" key="9">
    <source>
        <dbReference type="ARBA" id="ARBA00023163"/>
    </source>
</evidence>
<name>A0A849L0T0_9RHOB</name>
<dbReference type="CDD" id="cd00009">
    <property type="entry name" value="AAA"/>
    <property type="match status" value="1"/>
</dbReference>